<dbReference type="Proteomes" id="UP001165395">
    <property type="component" value="Unassembled WGS sequence"/>
</dbReference>
<evidence type="ECO:0000256" key="1">
    <source>
        <dbReference type="SAM" id="SignalP"/>
    </source>
</evidence>
<evidence type="ECO:0000313" key="3">
    <source>
        <dbReference type="Proteomes" id="UP001165395"/>
    </source>
</evidence>
<feature type="signal peptide" evidence="1">
    <location>
        <begin position="1"/>
        <end position="19"/>
    </location>
</feature>
<dbReference type="RefSeq" id="WP_227180834.1">
    <property type="nucleotide sequence ID" value="NZ_JAJBZT010000005.1"/>
</dbReference>
<dbReference type="EMBL" id="JAJBZT010000005">
    <property type="protein sequence ID" value="MCB6184058.1"/>
    <property type="molecule type" value="Genomic_DNA"/>
</dbReference>
<feature type="chain" id="PRO_5046230127" evidence="1">
    <location>
        <begin position="20"/>
        <end position="271"/>
    </location>
</feature>
<comment type="caution">
    <text evidence="2">The sequence shown here is derived from an EMBL/GenBank/DDBJ whole genome shotgun (WGS) entry which is preliminary data.</text>
</comment>
<protein>
    <submittedName>
        <fullName evidence="2">Uncharacterized protein</fullName>
    </submittedName>
</protein>
<accession>A0ABS8D788</accession>
<proteinExistence type="predicted"/>
<keyword evidence="3" id="KW-1185">Reference proteome</keyword>
<organism evidence="2 3">
    <name type="scientific">Leeia speluncae</name>
    <dbReference type="NCBI Taxonomy" id="2884804"/>
    <lineage>
        <taxon>Bacteria</taxon>
        <taxon>Pseudomonadati</taxon>
        <taxon>Pseudomonadota</taxon>
        <taxon>Betaproteobacteria</taxon>
        <taxon>Neisseriales</taxon>
        <taxon>Leeiaceae</taxon>
        <taxon>Leeia</taxon>
    </lineage>
</organism>
<evidence type="ECO:0000313" key="2">
    <source>
        <dbReference type="EMBL" id="MCB6184058.1"/>
    </source>
</evidence>
<reference evidence="2" key="1">
    <citation type="submission" date="2021-10" db="EMBL/GenBank/DDBJ databases">
        <title>The complete genome sequence of Leeia sp. TBRC 13508.</title>
        <authorList>
            <person name="Charoenyingcharoen P."/>
            <person name="Yukphan P."/>
        </authorList>
    </citation>
    <scope>NUCLEOTIDE SEQUENCE</scope>
    <source>
        <strain evidence="2">TBRC 13508</strain>
    </source>
</reference>
<sequence length="271" mass="30237">MLKKLLMACACFLPTLVQAESIPKIAVTDLAYEEKVSHYFHVTSYKNKERLNASSRGQESAYGASGSERVSASSDTEYFEASGDFETIERGELRKFTGDIKGEMLKSGVYRLVQARPYTAKENEKLYDVIDRIKKGYFPNADYVLFNTITSIDPRSEENPIQGSNAVNHSLSLELVVESSLINTKTYEVKAAFSAMGEGSDSRLVNMVGQKVQLSKARVMKEVSESLGKDVARQLEEQFIPGGTRSRSSRSQSGSYNSIEVRQREEVVTYN</sequence>
<name>A0ABS8D788_9NEIS</name>
<gene>
    <name evidence="2" type="ORF">LIN78_10925</name>
</gene>
<keyword evidence="1" id="KW-0732">Signal</keyword>